<feature type="compositionally biased region" description="Polar residues" evidence="1">
    <location>
        <begin position="213"/>
        <end position="236"/>
    </location>
</feature>
<feature type="region of interest" description="Disordered" evidence="1">
    <location>
        <begin position="272"/>
        <end position="291"/>
    </location>
</feature>
<feature type="region of interest" description="Disordered" evidence="1">
    <location>
        <begin position="173"/>
        <end position="262"/>
    </location>
</feature>
<accession>A0A9Q2PGP0</accession>
<comment type="caution">
    <text evidence="2">The sequence shown here is derived from an EMBL/GenBank/DDBJ whole genome shotgun (WGS) entry which is preliminary data.</text>
</comment>
<dbReference type="AlphaFoldDB" id="A0A9Q2PGP0"/>
<organism evidence="2 3">
    <name type="scientific">Rhodococcus hoagii</name>
    <name type="common">Corynebacterium equii</name>
    <dbReference type="NCBI Taxonomy" id="43767"/>
    <lineage>
        <taxon>Bacteria</taxon>
        <taxon>Bacillati</taxon>
        <taxon>Actinomycetota</taxon>
        <taxon>Actinomycetes</taxon>
        <taxon>Mycobacteriales</taxon>
        <taxon>Nocardiaceae</taxon>
        <taxon>Prescottella</taxon>
    </lineage>
</organism>
<dbReference type="Proteomes" id="UP000808906">
    <property type="component" value="Unassembled WGS sequence"/>
</dbReference>
<proteinExistence type="predicted"/>
<sequence>MAREYARIRMSVNEDEDIENLSADAQWLYFRVLIPEPTLNYAGVADWRPRRQFGKARDMTLDRYLAAAAELEANRYILVDPETEEVLVRSYIRSDELLRNPKMAASVVKAYRAVASRTLRAAIVTEVQRVHQECPGLSSWKHKDTREDLERLLARPGLDAVGYTLQIANPQTVQNTKRIGNPDSVQIGNPNPVENTDASTSLDHQSDHQSQSVRIPSTSTMHHAPATMSSSVSTEGHQGEPSANPPSPNCSRHQGGTTVPCRACGDARAVRDRWDADERRRQSEAQSAEARQRAELRRAAVEACGHCDDDGRRLDAPGLVCDHTEDQADRTRRGIAAARAALNPKGVPSDA</sequence>
<evidence type="ECO:0000313" key="2">
    <source>
        <dbReference type="EMBL" id="MBM4567969.1"/>
    </source>
</evidence>
<evidence type="ECO:0000256" key="1">
    <source>
        <dbReference type="SAM" id="MobiDB-lite"/>
    </source>
</evidence>
<feature type="compositionally biased region" description="Basic and acidic residues" evidence="1">
    <location>
        <begin position="272"/>
        <end position="283"/>
    </location>
</feature>
<dbReference type="EMBL" id="WUXR01000017">
    <property type="protein sequence ID" value="MBM4567969.1"/>
    <property type="molecule type" value="Genomic_DNA"/>
</dbReference>
<reference evidence="2" key="1">
    <citation type="submission" date="2019-11" db="EMBL/GenBank/DDBJ databases">
        <title>Spread of Macrolides and rifampicin resistant Rhodococcus equi in clinical isolates in the USA.</title>
        <authorList>
            <person name="Alvarez-Narvaez S."/>
            <person name="Huber L."/>
            <person name="Cohen N.D."/>
            <person name="Slovis N."/>
            <person name="Greiter M."/>
            <person name="Giguere S."/>
            <person name="Hart K."/>
        </authorList>
    </citation>
    <scope>NUCLEOTIDE SEQUENCE</scope>
    <source>
        <strain evidence="2">Lh_17</strain>
    </source>
</reference>
<protein>
    <submittedName>
        <fullName evidence="2">Uncharacterized protein</fullName>
    </submittedName>
</protein>
<gene>
    <name evidence="2" type="ORF">GS441_21880</name>
</gene>
<name>A0A9Q2PGP0_RHOHA</name>
<feature type="compositionally biased region" description="Polar residues" evidence="1">
    <location>
        <begin position="173"/>
        <end position="202"/>
    </location>
</feature>
<evidence type="ECO:0000313" key="3">
    <source>
        <dbReference type="Proteomes" id="UP000808906"/>
    </source>
</evidence>